<evidence type="ECO:0000313" key="2">
    <source>
        <dbReference type="Proteomes" id="UP001152795"/>
    </source>
</evidence>
<dbReference type="EMBL" id="CACRXK020023225">
    <property type="protein sequence ID" value="CAB4037558.1"/>
    <property type="molecule type" value="Genomic_DNA"/>
</dbReference>
<gene>
    <name evidence="1" type="ORF">PACLA_8A081431</name>
</gene>
<organism evidence="1 2">
    <name type="scientific">Paramuricea clavata</name>
    <name type="common">Red gorgonian</name>
    <name type="synonym">Violescent sea-whip</name>
    <dbReference type="NCBI Taxonomy" id="317549"/>
    <lineage>
        <taxon>Eukaryota</taxon>
        <taxon>Metazoa</taxon>
        <taxon>Cnidaria</taxon>
        <taxon>Anthozoa</taxon>
        <taxon>Octocorallia</taxon>
        <taxon>Malacalcyonacea</taxon>
        <taxon>Plexauridae</taxon>
        <taxon>Paramuricea</taxon>
    </lineage>
</organism>
<reference evidence="1" key="1">
    <citation type="submission" date="2020-04" db="EMBL/GenBank/DDBJ databases">
        <authorList>
            <person name="Alioto T."/>
            <person name="Alioto T."/>
            <person name="Gomez Garrido J."/>
        </authorList>
    </citation>
    <scope>NUCLEOTIDE SEQUENCE</scope>
    <source>
        <strain evidence="1">A484AB</strain>
    </source>
</reference>
<comment type="caution">
    <text evidence="1">The sequence shown here is derived from an EMBL/GenBank/DDBJ whole genome shotgun (WGS) entry which is preliminary data.</text>
</comment>
<dbReference type="Proteomes" id="UP001152795">
    <property type="component" value="Unassembled WGS sequence"/>
</dbReference>
<evidence type="ECO:0000313" key="1">
    <source>
        <dbReference type="EMBL" id="CAB4037558.1"/>
    </source>
</evidence>
<name>A0A7D9JX83_PARCT</name>
<proteinExistence type="predicted"/>
<protein>
    <submittedName>
        <fullName evidence="1">Uncharacterized protein</fullName>
    </submittedName>
</protein>
<dbReference type="OrthoDB" id="5985914at2759"/>
<accession>A0A7D9JX83</accession>
<dbReference type="AlphaFoldDB" id="A0A7D9JX83"/>
<sequence>MVQTVKNLLCTSEAAAEDYMQRCQTTPANQDQLQLRQDVQKRQHDVNSPRVLSKLLPEQKVVVFQPRKKTWTAGKVIEQSNKPRSYVIKTTEAKFDVTENT</sequence>
<keyword evidence="2" id="KW-1185">Reference proteome</keyword>